<name>A0A8X6MWU4_NEPPI</name>
<gene>
    <name evidence="1" type="ORF">NPIL_33451</name>
</gene>
<accession>A0A8X6MWU4</accession>
<comment type="caution">
    <text evidence="1">The sequence shown here is derived from an EMBL/GenBank/DDBJ whole genome shotgun (WGS) entry which is preliminary data.</text>
</comment>
<keyword evidence="2" id="KW-1185">Reference proteome</keyword>
<organism evidence="1 2">
    <name type="scientific">Nephila pilipes</name>
    <name type="common">Giant wood spider</name>
    <name type="synonym">Nephila maculata</name>
    <dbReference type="NCBI Taxonomy" id="299642"/>
    <lineage>
        <taxon>Eukaryota</taxon>
        <taxon>Metazoa</taxon>
        <taxon>Ecdysozoa</taxon>
        <taxon>Arthropoda</taxon>
        <taxon>Chelicerata</taxon>
        <taxon>Arachnida</taxon>
        <taxon>Araneae</taxon>
        <taxon>Araneomorphae</taxon>
        <taxon>Entelegynae</taxon>
        <taxon>Araneoidea</taxon>
        <taxon>Nephilidae</taxon>
        <taxon>Nephila</taxon>
    </lineage>
</organism>
<proteinExistence type="predicted"/>
<protein>
    <submittedName>
        <fullName evidence="1">Uncharacterized protein</fullName>
    </submittedName>
</protein>
<dbReference type="EMBL" id="BMAW01051670">
    <property type="protein sequence ID" value="GFS81788.1"/>
    <property type="molecule type" value="Genomic_DNA"/>
</dbReference>
<reference evidence="1" key="1">
    <citation type="submission" date="2020-08" db="EMBL/GenBank/DDBJ databases">
        <title>Multicomponent nature underlies the extraordinary mechanical properties of spider dragline silk.</title>
        <authorList>
            <person name="Kono N."/>
            <person name="Nakamura H."/>
            <person name="Mori M."/>
            <person name="Yoshida Y."/>
            <person name="Ohtoshi R."/>
            <person name="Malay A.D."/>
            <person name="Moran D.A.P."/>
            <person name="Tomita M."/>
            <person name="Numata K."/>
            <person name="Arakawa K."/>
        </authorList>
    </citation>
    <scope>NUCLEOTIDE SEQUENCE</scope>
</reference>
<dbReference type="Proteomes" id="UP000887013">
    <property type="component" value="Unassembled WGS sequence"/>
</dbReference>
<evidence type="ECO:0000313" key="2">
    <source>
        <dbReference type="Proteomes" id="UP000887013"/>
    </source>
</evidence>
<evidence type="ECO:0000313" key="1">
    <source>
        <dbReference type="EMBL" id="GFS81788.1"/>
    </source>
</evidence>
<sequence>MLTKSGPLGTLIHRSTFTSRKEDSTTIENMRIEIQELLAQSDGELSDIDHADFENIPASDTDSEHLENESILTAEEIEQTSTPKAGQRRKRIRTKWENSEHSAVKGATVNVLPQLSTRNNIVFVFDFGLLNFHRSALSGLVLRTLAFFSLVHIRGTTSSPVTMVQVGSSSAAAIKSLEEAIWCSFFAPCVRVLCFQHFEDFFFL</sequence>
<dbReference type="AlphaFoldDB" id="A0A8X6MWU4"/>